<evidence type="ECO:0000256" key="6">
    <source>
        <dbReference type="ARBA" id="ARBA00023239"/>
    </source>
</evidence>
<dbReference type="PANTHER" id="PTHR33254:SF4">
    <property type="entry name" value="4-HYDROXY-4-METHYL-2-OXOGLUTARATE ALDOLASE 3-RELATED"/>
    <property type="match status" value="1"/>
</dbReference>
<comment type="cofactor">
    <cofactor evidence="9">
        <name>Mg(2+)</name>
        <dbReference type="ChEBI" id="CHEBI:18420"/>
    </cofactor>
</comment>
<feature type="binding site" evidence="9">
    <location>
        <position position="97"/>
    </location>
    <ligand>
        <name>substrate</name>
    </ligand>
</feature>
<keyword evidence="5 9" id="KW-0479">Metal-binding</keyword>
<dbReference type="Pfam" id="PF03737">
    <property type="entry name" value="RraA-like"/>
    <property type="match status" value="1"/>
</dbReference>
<dbReference type="PANTHER" id="PTHR33254">
    <property type="entry name" value="4-HYDROXY-4-METHYL-2-OXOGLUTARATE ALDOLASE 3-RELATED"/>
    <property type="match status" value="1"/>
</dbReference>
<accession>A0A1H8SPM8</accession>
<name>A0A1H8SPM8_9GAMM</name>
<comment type="catalytic activity">
    <reaction evidence="8 10">
        <text>oxaloacetate + H(+) = pyruvate + CO2</text>
        <dbReference type="Rhea" id="RHEA:15641"/>
        <dbReference type="ChEBI" id="CHEBI:15361"/>
        <dbReference type="ChEBI" id="CHEBI:15378"/>
        <dbReference type="ChEBI" id="CHEBI:16452"/>
        <dbReference type="ChEBI" id="CHEBI:16526"/>
        <dbReference type="EC" id="4.1.1.112"/>
    </reaction>
</comment>
<evidence type="ECO:0000256" key="5">
    <source>
        <dbReference type="ARBA" id="ARBA00022723"/>
    </source>
</evidence>
<evidence type="ECO:0000313" key="12">
    <source>
        <dbReference type="Proteomes" id="UP000199657"/>
    </source>
</evidence>
<comment type="catalytic activity">
    <reaction evidence="1 10">
        <text>4-hydroxy-4-methyl-2-oxoglutarate = 2 pyruvate</text>
        <dbReference type="Rhea" id="RHEA:22748"/>
        <dbReference type="ChEBI" id="CHEBI:15361"/>
        <dbReference type="ChEBI" id="CHEBI:58276"/>
        <dbReference type="EC" id="4.1.3.17"/>
    </reaction>
</comment>
<organism evidence="11 12">
    <name type="scientific">Aquisalimonas asiatica</name>
    <dbReference type="NCBI Taxonomy" id="406100"/>
    <lineage>
        <taxon>Bacteria</taxon>
        <taxon>Pseudomonadati</taxon>
        <taxon>Pseudomonadota</taxon>
        <taxon>Gammaproteobacteria</taxon>
        <taxon>Chromatiales</taxon>
        <taxon>Ectothiorhodospiraceae</taxon>
        <taxon>Aquisalimonas</taxon>
    </lineage>
</organism>
<dbReference type="GO" id="GO:0047443">
    <property type="term" value="F:4-hydroxy-4-methyl-2-oxoglutarate aldolase activity"/>
    <property type="evidence" value="ECO:0007669"/>
    <property type="project" value="UniProtKB-EC"/>
</dbReference>
<evidence type="ECO:0000256" key="3">
    <source>
        <dbReference type="ARBA" id="ARBA00008621"/>
    </source>
</evidence>
<dbReference type="RefSeq" id="WP_091642274.1">
    <property type="nucleotide sequence ID" value="NZ_FOEG01000003.1"/>
</dbReference>
<dbReference type="InterPro" id="IPR010203">
    <property type="entry name" value="RraA"/>
</dbReference>
<evidence type="ECO:0000256" key="8">
    <source>
        <dbReference type="ARBA" id="ARBA00047973"/>
    </source>
</evidence>
<evidence type="ECO:0000256" key="1">
    <source>
        <dbReference type="ARBA" id="ARBA00001342"/>
    </source>
</evidence>
<keyword evidence="6 10" id="KW-0456">Lyase</keyword>
<keyword evidence="9" id="KW-0460">Magnesium</keyword>
<dbReference type="InterPro" id="IPR005493">
    <property type="entry name" value="RraA/RraA-like"/>
</dbReference>
<evidence type="ECO:0000313" key="11">
    <source>
        <dbReference type="EMBL" id="SEO80720.1"/>
    </source>
</evidence>
<evidence type="ECO:0000256" key="10">
    <source>
        <dbReference type="RuleBase" id="RU004338"/>
    </source>
</evidence>
<sequence>MSLKTTDLCDDHSDNLSIASPMFRDFGGRREFHGPISTVKVFEDNSLVREALSEPGEGRVLVVDGGGSMRCALLGDNIAELAINNGWNGVVVYGCIRDSADIATMDIGVKALNTHPLKSVKKGVGERDVSVTFAGITIRAGQYLYADEDGLIVAQEALHQA</sequence>
<dbReference type="EMBL" id="FOEG01000003">
    <property type="protein sequence ID" value="SEO80720.1"/>
    <property type="molecule type" value="Genomic_DNA"/>
</dbReference>
<dbReference type="OrthoDB" id="943692at2"/>
<dbReference type="Gene3D" id="3.50.30.40">
    <property type="entry name" value="Ribonuclease E inhibitor RraA/RraA-like"/>
    <property type="match status" value="1"/>
</dbReference>
<reference evidence="11 12" key="1">
    <citation type="submission" date="2016-10" db="EMBL/GenBank/DDBJ databases">
        <authorList>
            <person name="de Groot N.N."/>
        </authorList>
    </citation>
    <scope>NUCLEOTIDE SEQUENCE [LARGE SCALE GENOMIC DNA]</scope>
    <source>
        <strain evidence="11 12">CGMCC 1.6291</strain>
    </source>
</reference>
<protein>
    <recommendedName>
        <fullName evidence="10">4-hydroxy-4-methyl-2-oxoglutarate aldolase</fullName>
        <shortName evidence="10">HMG aldolase</shortName>
        <ecNumber evidence="10">4.1.1.112</ecNumber>
        <ecNumber evidence="10">4.1.3.17</ecNumber>
    </recommendedName>
    <alternativeName>
        <fullName evidence="10">Oxaloacetate decarboxylase</fullName>
    </alternativeName>
</protein>
<dbReference type="GO" id="GO:0008948">
    <property type="term" value="F:oxaloacetate decarboxylase activity"/>
    <property type="evidence" value="ECO:0007669"/>
    <property type="project" value="UniProtKB-EC"/>
</dbReference>
<comment type="cofactor">
    <cofactor evidence="2 10">
        <name>a divalent metal cation</name>
        <dbReference type="ChEBI" id="CHEBI:60240"/>
    </cofactor>
</comment>
<dbReference type="AlphaFoldDB" id="A0A1H8SPM8"/>
<keyword evidence="12" id="KW-1185">Reference proteome</keyword>
<dbReference type="NCBIfam" id="TIGR01935">
    <property type="entry name" value="NOT-MenG"/>
    <property type="match status" value="1"/>
</dbReference>
<feature type="binding site" evidence="9">
    <location>
        <position position="98"/>
    </location>
    <ligand>
        <name>Mg(2+)</name>
        <dbReference type="ChEBI" id="CHEBI:18420"/>
    </ligand>
</feature>
<evidence type="ECO:0000256" key="7">
    <source>
        <dbReference type="ARBA" id="ARBA00025046"/>
    </source>
</evidence>
<evidence type="ECO:0000256" key="9">
    <source>
        <dbReference type="PIRSR" id="PIRSR605493-1"/>
    </source>
</evidence>
<dbReference type="GO" id="GO:0051252">
    <property type="term" value="P:regulation of RNA metabolic process"/>
    <property type="evidence" value="ECO:0007669"/>
    <property type="project" value="InterPro"/>
</dbReference>
<dbReference type="GO" id="GO:0046872">
    <property type="term" value="F:metal ion binding"/>
    <property type="evidence" value="ECO:0007669"/>
    <property type="project" value="UniProtKB-KW"/>
</dbReference>
<dbReference type="CDD" id="cd16841">
    <property type="entry name" value="RraA_family"/>
    <property type="match status" value="1"/>
</dbReference>
<dbReference type="InterPro" id="IPR036704">
    <property type="entry name" value="RraA/RraA-like_sf"/>
</dbReference>
<dbReference type="NCBIfam" id="NF009134">
    <property type="entry name" value="PRK12487.1"/>
    <property type="match status" value="1"/>
</dbReference>
<comment type="subunit">
    <text evidence="4 10">Homotrimer.</text>
</comment>
<dbReference type="Proteomes" id="UP000199657">
    <property type="component" value="Unassembled WGS sequence"/>
</dbReference>
<dbReference type="STRING" id="406100.SAMN04488052_103123"/>
<feature type="binding site" evidence="9">
    <location>
        <begin position="75"/>
        <end position="78"/>
    </location>
    <ligand>
        <name>substrate</name>
    </ligand>
</feature>
<comment type="similarity">
    <text evidence="3 10">Belongs to the class II aldolase/RraA-like family.</text>
</comment>
<dbReference type="EC" id="4.1.3.17" evidence="10"/>
<dbReference type="EC" id="4.1.1.112" evidence="10"/>
<comment type="function">
    <text evidence="7 10">Catalyzes the aldol cleavage of 4-hydroxy-4-methyl-2-oxoglutarate (HMG) into 2 molecules of pyruvate. Also contains a secondary oxaloacetate (OAA) decarboxylase activity due to the common pyruvate enolate transition state formed following C-C bond cleavage in the retro-aldol and decarboxylation reactions.</text>
</comment>
<evidence type="ECO:0000256" key="2">
    <source>
        <dbReference type="ARBA" id="ARBA00001968"/>
    </source>
</evidence>
<dbReference type="GO" id="GO:0008428">
    <property type="term" value="F:ribonuclease inhibitor activity"/>
    <property type="evidence" value="ECO:0007669"/>
    <property type="project" value="InterPro"/>
</dbReference>
<dbReference type="NCBIfam" id="NF006875">
    <property type="entry name" value="PRK09372.1"/>
    <property type="match status" value="1"/>
</dbReference>
<proteinExistence type="inferred from homology"/>
<dbReference type="SUPFAM" id="SSF89562">
    <property type="entry name" value="RraA-like"/>
    <property type="match status" value="1"/>
</dbReference>
<gene>
    <name evidence="11" type="ORF">SAMN04488052_103123</name>
</gene>
<evidence type="ECO:0000256" key="4">
    <source>
        <dbReference type="ARBA" id="ARBA00011233"/>
    </source>
</evidence>